<dbReference type="CDD" id="cd16386">
    <property type="entry name" value="TcpC_N"/>
    <property type="match status" value="1"/>
</dbReference>
<dbReference type="PATRIC" id="fig|1423816.3.peg.1900"/>
<name>A0A0R1EM63_LACZE</name>
<sequence>MNKDQNQKKGWFKKQPAVPKPPKIRHRGLRRPVTLLCWAVLIGSTSFGVYKNMTAIDTHTVHEVQVIKTKVIDTHALATFTTDFAKLYYSWQPSHEALDQRQKALQPYLVEQLQSLNADTVRSDISTTATVSEVKVWEVSKTVKDTFRVLFTVKQYLTKGKDKKSVTSTYTINVMQNDNGDMVVTKNPTVAAEPATARIKLPDTQSDNTVASTTADDVTKFLKTFFALYPKSDRNELKYYVKNGTRPIERNLKFVELLDPVFKKTKNSLTVTLSVKYLDTDNDMSQVSQYTLTLSKQSNNWFITDGI</sequence>
<dbReference type="eggNOG" id="ENOG502Z8HY">
    <property type="taxonomic scope" value="Bacteria"/>
</dbReference>
<dbReference type="AlphaFoldDB" id="A0A0R1EM63"/>
<evidence type="ECO:0000256" key="2">
    <source>
        <dbReference type="SAM" id="Phobius"/>
    </source>
</evidence>
<protein>
    <recommendedName>
        <fullName evidence="5">Conjugative transposon protein</fullName>
    </recommendedName>
</protein>
<feature type="transmembrane region" description="Helical" evidence="2">
    <location>
        <begin position="33"/>
        <end position="50"/>
    </location>
</feature>
<dbReference type="InterPro" id="IPR035628">
    <property type="entry name" value="TcpC_C"/>
</dbReference>
<keyword evidence="2" id="KW-0472">Membrane</keyword>
<evidence type="ECO:0000313" key="4">
    <source>
        <dbReference type="Proteomes" id="UP000051984"/>
    </source>
</evidence>
<keyword evidence="2" id="KW-0812">Transmembrane</keyword>
<accession>A0A0R1EM63</accession>
<dbReference type="Pfam" id="PF12642">
    <property type="entry name" value="TpcC"/>
    <property type="match status" value="1"/>
</dbReference>
<evidence type="ECO:0000256" key="1">
    <source>
        <dbReference type="SAM" id="MobiDB-lite"/>
    </source>
</evidence>
<dbReference type="EMBL" id="AZCT01000022">
    <property type="protein sequence ID" value="KRK10489.1"/>
    <property type="molecule type" value="Genomic_DNA"/>
</dbReference>
<evidence type="ECO:0008006" key="5">
    <source>
        <dbReference type="Google" id="ProtNLM"/>
    </source>
</evidence>
<dbReference type="InterPro" id="IPR024735">
    <property type="entry name" value="TcpC"/>
</dbReference>
<reference evidence="3 4" key="1">
    <citation type="journal article" date="2015" name="Genome Announc.">
        <title>Expanding the biotechnology potential of lactobacilli through comparative genomics of 213 strains and associated genera.</title>
        <authorList>
            <person name="Sun Z."/>
            <person name="Harris H.M."/>
            <person name="McCann A."/>
            <person name="Guo C."/>
            <person name="Argimon S."/>
            <person name="Zhang W."/>
            <person name="Yang X."/>
            <person name="Jeffery I.B."/>
            <person name="Cooney J.C."/>
            <person name="Kagawa T.F."/>
            <person name="Liu W."/>
            <person name="Song Y."/>
            <person name="Salvetti E."/>
            <person name="Wrobel A."/>
            <person name="Rasinkangas P."/>
            <person name="Parkhill J."/>
            <person name="Rea M.C."/>
            <person name="O'Sullivan O."/>
            <person name="Ritari J."/>
            <person name="Douillard F.P."/>
            <person name="Paul Ross R."/>
            <person name="Yang R."/>
            <person name="Briner A.E."/>
            <person name="Felis G.E."/>
            <person name="de Vos W.M."/>
            <person name="Barrangou R."/>
            <person name="Klaenhammer T.R."/>
            <person name="Caufield P.W."/>
            <person name="Cui Y."/>
            <person name="Zhang H."/>
            <person name="O'Toole P.W."/>
        </authorList>
    </citation>
    <scope>NUCLEOTIDE SEQUENCE [LARGE SCALE GENOMIC DNA]</scope>
    <source>
        <strain evidence="3 4">DSM 20178</strain>
    </source>
</reference>
<organism evidence="3 4">
    <name type="scientific">Lacticaseibacillus zeae DSM 20178 = KCTC 3804</name>
    <dbReference type="NCBI Taxonomy" id="1423816"/>
    <lineage>
        <taxon>Bacteria</taxon>
        <taxon>Bacillati</taxon>
        <taxon>Bacillota</taxon>
        <taxon>Bacilli</taxon>
        <taxon>Lactobacillales</taxon>
        <taxon>Lactobacillaceae</taxon>
        <taxon>Lacticaseibacillus</taxon>
    </lineage>
</organism>
<dbReference type="Proteomes" id="UP000051984">
    <property type="component" value="Unassembled WGS sequence"/>
</dbReference>
<comment type="caution">
    <text evidence="3">The sequence shown here is derived from an EMBL/GenBank/DDBJ whole genome shotgun (WGS) entry which is preliminary data.</text>
</comment>
<evidence type="ECO:0000313" key="3">
    <source>
        <dbReference type="EMBL" id="KRK10489.1"/>
    </source>
</evidence>
<proteinExistence type="predicted"/>
<dbReference type="CDD" id="cd16428">
    <property type="entry name" value="TcpC_C"/>
    <property type="match status" value="1"/>
</dbReference>
<dbReference type="RefSeq" id="WP_010491181.1">
    <property type="nucleotide sequence ID" value="NZ_AZCT01000022.1"/>
</dbReference>
<keyword evidence="2" id="KW-1133">Transmembrane helix</keyword>
<feature type="region of interest" description="Disordered" evidence="1">
    <location>
        <begin position="1"/>
        <end position="25"/>
    </location>
</feature>
<gene>
    <name evidence="3" type="ORF">FD51_GL001827</name>
</gene>
<dbReference type="Gene3D" id="3.10.450.540">
    <property type="match status" value="2"/>
</dbReference>